<feature type="chain" id="PRO_5038495142" evidence="5">
    <location>
        <begin position="32"/>
        <end position="144"/>
    </location>
</feature>
<organism evidence="7 8">
    <name type="scientific">Paenibacillus lycopersici</name>
    <dbReference type="NCBI Taxonomy" id="2704462"/>
    <lineage>
        <taxon>Bacteria</taxon>
        <taxon>Bacillati</taxon>
        <taxon>Bacillota</taxon>
        <taxon>Bacilli</taxon>
        <taxon>Bacillales</taxon>
        <taxon>Paenibacillaceae</taxon>
        <taxon>Paenibacillus</taxon>
    </lineage>
</organism>
<evidence type="ECO:0000256" key="1">
    <source>
        <dbReference type="ARBA" id="ARBA00004196"/>
    </source>
</evidence>
<gene>
    <name evidence="7" type="ORF">GXP70_10085</name>
</gene>
<dbReference type="Pfam" id="PF13473">
    <property type="entry name" value="Cupredoxin_1"/>
    <property type="match status" value="1"/>
</dbReference>
<dbReference type="GO" id="GO:0030313">
    <property type="term" value="C:cell envelope"/>
    <property type="evidence" value="ECO:0007669"/>
    <property type="project" value="UniProtKB-SubCell"/>
</dbReference>
<sequence>MNNRLRKGLLTAVLCCAAALALSGCGGNNNANKNNTGTNNGNTGTNNSANTGASSGGEQTITVKASNFKFDQPEIHVKQGDKVTIKLQNDQGMHGFAIDDYNVDIKESGGTASFTADKAGEHPFHCSIVCGAGHANMVGKLIVD</sequence>
<dbReference type="GO" id="GO:0046872">
    <property type="term" value="F:metal ion binding"/>
    <property type="evidence" value="ECO:0007669"/>
    <property type="project" value="UniProtKB-KW"/>
</dbReference>
<evidence type="ECO:0000313" key="8">
    <source>
        <dbReference type="Proteomes" id="UP000476064"/>
    </source>
</evidence>
<keyword evidence="2" id="KW-0479">Metal-binding</keyword>
<dbReference type="PANTHER" id="PTHR42838">
    <property type="entry name" value="CYTOCHROME C OXIDASE SUBUNIT II"/>
    <property type="match status" value="1"/>
</dbReference>
<feature type="signal peptide" evidence="5">
    <location>
        <begin position="1"/>
        <end position="31"/>
    </location>
</feature>
<dbReference type="PANTHER" id="PTHR42838:SF2">
    <property type="entry name" value="NITROUS-OXIDE REDUCTASE"/>
    <property type="match status" value="1"/>
</dbReference>
<evidence type="ECO:0000256" key="4">
    <source>
        <dbReference type="SAM" id="MobiDB-lite"/>
    </source>
</evidence>
<evidence type="ECO:0000256" key="3">
    <source>
        <dbReference type="ARBA" id="ARBA00023008"/>
    </source>
</evidence>
<proteinExistence type="predicted"/>
<dbReference type="AlphaFoldDB" id="A0A6C0FZ61"/>
<evidence type="ECO:0000259" key="6">
    <source>
        <dbReference type="Pfam" id="PF13473"/>
    </source>
</evidence>
<dbReference type="PROSITE" id="PS51257">
    <property type="entry name" value="PROKAR_LIPOPROTEIN"/>
    <property type="match status" value="1"/>
</dbReference>
<feature type="region of interest" description="Disordered" evidence="4">
    <location>
        <begin position="36"/>
        <end position="57"/>
    </location>
</feature>
<evidence type="ECO:0000256" key="5">
    <source>
        <dbReference type="SAM" id="SignalP"/>
    </source>
</evidence>
<dbReference type="InterPro" id="IPR028096">
    <property type="entry name" value="EfeO_Cupredoxin"/>
</dbReference>
<dbReference type="RefSeq" id="WP_162356335.1">
    <property type="nucleotide sequence ID" value="NZ_CP048209.1"/>
</dbReference>
<keyword evidence="3" id="KW-0186">Copper</keyword>
<dbReference type="EMBL" id="CP048209">
    <property type="protein sequence ID" value="QHT60259.1"/>
    <property type="molecule type" value="Genomic_DNA"/>
</dbReference>
<dbReference type="Proteomes" id="UP000476064">
    <property type="component" value="Chromosome"/>
</dbReference>
<protein>
    <submittedName>
        <fullName evidence="7">Cytochrome C oxidase subunit II</fullName>
    </submittedName>
</protein>
<dbReference type="InterPro" id="IPR008972">
    <property type="entry name" value="Cupredoxin"/>
</dbReference>
<comment type="subcellular location">
    <subcellularLocation>
        <location evidence="1">Cell envelope</location>
    </subcellularLocation>
</comment>
<dbReference type="KEGG" id="plyc:GXP70_10085"/>
<name>A0A6C0FZ61_9BACL</name>
<accession>A0A6C0FZ61</accession>
<keyword evidence="5" id="KW-0732">Signal</keyword>
<keyword evidence="8" id="KW-1185">Reference proteome</keyword>
<dbReference type="InterPro" id="IPR051403">
    <property type="entry name" value="NosZ/Cyto_c_oxidase_sub2"/>
</dbReference>
<reference evidence="7 8" key="1">
    <citation type="submission" date="2020-01" db="EMBL/GenBank/DDBJ databases">
        <title>Paenibacillus sp. nov., isolated from tomato rhizosphere.</title>
        <authorList>
            <person name="Weon H.-Y."/>
            <person name="Lee S.A."/>
        </authorList>
    </citation>
    <scope>NUCLEOTIDE SEQUENCE [LARGE SCALE GENOMIC DNA]</scope>
    <source>
        <strain evidence="7 8">12200R-189</strain>
    </source>
</reference>
<dbReference type="SUPFAM" id="SSF49503">
    <property type="entry name" value="Cupredoxins"/>
    <property type="match status" value="1"/>
</dbReference>
<evidence type="ECO:0000313" key="7">
    <source>
        <dbReference type="EMBL" id="QHT60259.1"/>
    </source>
</evidence>
<feature type="domain" description="EfeO-type cupredoxin-like" evidence="6">
    <location>
        <begin position="53"/>
        <end position="143"/>
    </location>
</feature>
<evidence type="ECO:0000256" key="2">
    <source>
        <dbReference type="ARBA" id="ARBA00022723"/>
    </source>
</evidence>
<dbReference type="Gene3D" id="2.60.40.420">
    <property type="entry name" value="Cupredoxins - blue copper proteins"/>
    <property type="match status" value="1"/>
</dbReference>